<gene>
    <name evidence="2" type="ORF">Edafosvirus4_59</name>
</gene>
<evidence type="ECO:0000313" key="2">
    <source>
        <dbReference type="EMBL" id="AYV78075.1"/>
    </source>
</evidence>
<proteinExistence type="predicted"/>
<evidence type="ECO:0000256" key="1">
    <source>
        <dbReference type="SAM" id="MobiDB-lite"/>
    </source>
</evidence>
<name>A0A3G4ZT61_9VIRU</name>
<accession>A0A3G4ZT61</accession>
<feature type="region of interest" description="Disordered" evidence="1">
    <location>
        <begin position="69"/>
        <end position="89"/>
    </location>
</feature>
<organism evidence="2">
    <name type="scientific">Edafosvirus sp</name>
    <dbReference type="NCBI Taxonomy" id="2487765"/>
    <lineage>
        <taxon>Viruses</taxon>
        <taxon>Varidnaviria</taxon>
        <taxon>Bamfordvirae</taxon>
        <taxon>Nucleocytoviricota</taxon>
        <taxon>Megaviricetes</taxon>
        <taxon>Imitervirales</taxon>
        <taxon>Mimiviridae</taxon>
        <taxon>Klosneuvirinae</taxon>
    </lineage>
</organism>
<reference evidence="2" key="1">
    <citation type="submission" date="2018-10" db="EMBL/GenBank/DDBJ databases">
        <title>Hidden diversity of soil giant viruses.</title>
        <authorList>
            <person name="Schulz F."/>
            <person name="Alteio L."/>
            <person name="Goudeau D."/>
            <person name="Ryan E.M."/>
            <person name="Malmstrom R.R."/>
            <person name="Blanchard J."/>
            <person name="Woyke T."/>
        </authorList>
    </citation>
    <scope>NUCLEOTIDE SEQUENCE</scope>
    <source>
        <strain evidence="2">EDV1</strain>
    </source>
</reference>
<sequence>MANPACLVHITRYSEFTDIEAKFTDADYYELMSYVGFPAQEIQEARHIFPDGLGVGDREFIFDLAKEKKEEKDKELKDEREEKEKMKIR</sequence>
<protein>
    <submittedName>
        <fullName evidence="2">Uncharacterized protein</fullName>
    </submittedName>
</protein>
<dbReference type="EMBL" id="MK072069">
    <property type="protein sequence ID" value="AYV78075.1"/>
    <property type="molecule type" value="Genomic_DNA"/>
</dbReference>